<dbReference type="PANTHER" id="PTHR35862">
    <property type="entry name" value="FELS-2 PROPHAGE PROTEIN"/>
    <property type="match status" value="1"/>
</dbReference>
<sequence>MAVEEPKSLQQAIPRFQYALVMRGKDVTAALDPYVTRIEFRDNIEGESDQLDIDVEDVDGRWREAWYPSKGDALLLSLGRRAEPMITLATTEIDEIRFRGPPSTVSVRALSTGINGGYRTREPRPFENMTLKQIAQHVARRRKLTLVGTIRDIRIDRVTQYHERDVEFLARLAREYGYAFKITGGKLVFHALDAMREQAGILTLTEADLSDYEFSDQIKDVASSVESRYHDPRKKRLIRRRHKAEGVGASTDTLRLRTRAGTPDMARHRTEAALARANDDRLAGSLSLRGNPRLVSGASFTLEGMGKLDGTWLIRAAVHRITRQTGYATNLQVRQTKPARRQS</sequence>
<dbReference type="EMBL" id="CP037900">
    <property type="protein sequence ID" value="QBP09857.1"/>
    <property type="molecule type" value="Genomic_DNA"/>
</dbReference>
<dbReference type="PANTHER" id="PTHR35862:SF1">
    <property type="entry name" value="FELS-2 PROPHAGE PROTEIN"/>
    <property type="match status" value="1"/>
</dbReference>
<dbReference type="RefSeq" id="WP_017513068.1">
    <property type="nucleotide sequence ID" value="NZ_CP037900.1"/>
</dbReference>
<name>A0A482IQQ9_9BURK</name>
<dbReference type="Gene3D" id="3.55.50.10">
    <property type="entry name" value="Baseplate protein-like domains"/>
    <property type="match status" value="1"/>
</dbReference>
<dbReference type="Gene3D" id="4.10.220.110">
    <property type="match status" value="1"/>
</dbReference>
<dbReference type="OrthoDB" id="4070623at2"/>
<dbReference type="Pfam" id="PF05954">
    <property type="entry name" value="Phage_GPD"/>
    <property type="match status" value="1"/>
</dbReference>
<dbReference type="AlphaFoldDB" id="A0A482IQQ9"/>
<dbReference type="Proteomes" id="UP000253772">
    <property type="component" value="Chromosome c1"/>
</dbReference>
<gene>
    <name evidence="1" type="ORF">DDF84_008830</name>
</gene>
<evidence type="ECO:0008006" key="3">
    <source>
        <dbReference type="Google" id="ProtNLM"/>
    </source>
</evidence>
<dbReference type="InterPro" id="IPR052726">
    <property type="entry name" value="Phage_Baseplate_Hub"/>
</dbReference>
<evidence type="ECO:0000313" key="2">
    <source>
        <dbReference type="Proteomes" id="UP000253772"/>
    </source>
</evidence>
<organism evidence="1 2">
    <name type="scientific">Cupriavidus metallidurans</name>
    <dbReference type="NCBI Taxonomy" id="119219"/>
    <lineage>
        <taxon>Bacteria</taxon>
        <taxon>Pseudomonadati</taxon>
        <taxon>Pseudomonadota</taxon>
        <taxon>Betaproteobacteria</taxon>
        <taxon>Burkholderiales</taxon>
        <taxon>Burkholderiaceae</taxon>
        <taxon>Cupriavidus</taxon>
    </lineage>
</organism>
<evidence type="ECO:0000313" key="1">
    <source>
        <dbReference type="EMBL" id="QBP09857.1"/>
    </source>
</evidence>
<protein>
    <recommendedName>
        <fullName evidence="3">Phage protein D</fullName>
    </recommendedName>
</protein>
<dbReference type="Gene3D" id="2.30.110.50">
    <property type="match status" value="1"/>
</dbReference>
<dbReference type="SUPFAM" id="SSF69279">
    <property type="entry name" value="Phage tail proteins"/>
    <property type="match status" value="1"/>
</dbReference>
<reference evidence="1 2" key="1">
    <citation type="submission" date="2019-03" db="EMBL/GenBank/DDBJ databases">
        <title>Comparative insights into the high quality Complete genome sequence of highly metal resistant Cupriavidus metallidurans strain BS1 isolated from a gold-copper mine.</title>
        <authorList>
            <person name="Mazhar H.S."/>
            <person name="Rensing C."/>
        </authorList>
    </citation>
    <scope>NUCLEOTIDE SEQUENCE [LARGE SCALE GENOMIC DNA]</scope>
    <source>
        <strain evidence="1 2">BS1</strain>
    </source>
</reference>
<proteinExistence type="predicted"/>
<accession>A0A482IQQ9</accession>